<dbReference type="AlphaFoldDB" id="A0A0E9RBL5"/>
<reference evidence="1" key="2">
    <citation type="journal article" date="2015" name="Fish Shellfish Immunol.">
        <title>Early steps in the European eel (Anguilla anguilla)-Vibrio vulnificus interaction in the gills: Role of the RtxA13 toxin.</title>
        <authorList>
            <person name="Callol A."/>
            <person name="Pajuelo D."/>
            <person name="Ebbesson L."/>
            <person name="Teles M."/>
            <person name="MacKenzie S."/>
            <person name="Amaro C."/>
        </authorList>
    </citation>
    <scope>NUCLEOTIDE SEQUENCE</scope>
</reference>
<dbReference type="EMBL" id="GBXM01082380">
    <property type="protein sequence ID" value="JAH26197.1"/>
    <property type="molecule type" value="Transcribed_RNA"/>
</dbReference>
<evidence type="ECO:0000313" key="1">
    <source>
        <dbReference type="EMBL" id="JAH26197.1"/>
    </source>
</evidence>
<organism evidence="1">
    <name type="scientific">Anguilla anguilla</name>
    <name type="common">European freshwater eel</name>
    <name type="synonym">Muraena anguilla</name>
    <dbReference type="NCBI Taxonomy" id="7936"/>
    <lineage>
        <taxon>Eukaryota</taxon>
        <taxon>Metazoa</taxon>
        <taxon>Chordata</taxon>
        <taxon>Craniata</taxon>
        <taxon>Vertebrata</taxon>
        <taxon>Euteleostomi</taxon>
        <taxon>Actinopterygii</taxon>
        <taxon>Neopterygii</taxon>
        <taxon>Teleostei</taxon>
        <taxon>Anguilliformes</taxon>
        <taxon>Anguillidae</taxon>
        <taxon>Anguilla</taxon>
    </lineage>
</organism>
<accession>A0A0E9RBL5</accession>
<proteinExistence type="predicted"/>
<reference evidence="1" key="1">
    <citation type="submission" date="2014-11" db="EMBL/GenBank/DDBJ databases">
        <authorList>
            <person name="Amaro Gonzalez C."/>
        </authorList>
    </citation>
    <scope>NUCLEOTIDE SEQUENCE</scope>
</reference>
<name>A0A0E9RBL5_ANGAN</name>
<protein>
    <submittedName>
        <fullName evidence="1">Uncharacterized protein</fullName>
    </submittedName>
</protein>
<sequence>MSVDYFEFALILCCRKWRDYFGIWKPFFCS</sequence>